<protein>
    <recommendedName>
        <fullName evidence="5">RNA methyltransferase</fullName>
    </recommendedName>
</protein>
<dbReference type="SUPFAM" id="SSF50249">
    <property type="entry name" value="Nucleic acid-binding proteins"/>
    <property type="match status" value="1"/>
</dbReference>
<evidence type="ECO:0000313" key="3">
    <source>
        <dbReference type="EMBL" id="KAF0971633.1"/>
    </source>
</evidence>
<organism evidence="3 4">
    <name type="scientific">Naegleria fowleri</name>
    <name type="common">Brain eating amoeba</name>
    <dbReference type="NCBI Taxonomy" id="5763"/>
    <lineage>
        <taxon>Eukaryota</taxon>
        <taxon>Discoba</taxon>
        <taxon>Heterolobosea</taxon>
        <taxon>Tetramitia</taxon>
        <taxon>Eutetramitia</taxon>
        <taxon>Vahlkampfiidae</taxon>
        <taxon>Naegleria</taxon>
    </lineage>
</organism>
<dbReference type="PANTHER" id="PTHR12150">
    <property type="entry name" value="CLASS IV SAM-BINDING METHYLTRANSFERASE-RELATED"/>
    <property type="match status" value="1"/>
</dbReference>
<dbReference type="RefSeq" id="XP_044556349.1">
    <property type="nucleotide sequence ID" value="XM_044713859.1"/>
</dbReference>
<gene>
    <name evidence="3" type="ORF">FDP41_009856</name>
</gene>
<evidence type="ECO:0008006" key="5">
    <source>
        <dbReference type="Google" id="ProtNLM"/>
    </source>
</evidence>
<reference evidence="3 4" key="1">
    <citation type="journal article" date="2019" name="Sci. Rep.">
        <title>Nanopore sequencing improves the draft genome of the human pathogenic amoeba Naegleria fowleri.</title>
        <authorList>
            <person name="Liechti N."/>
            <person name="Schurch N."/>
            <person name="Bruggmann R."/>
            <person name="Wittwer M."/>
        </authorList>
    </citation>
    <scope>NUCLEOTIDE SEQUENCE [LARGE SCALE GENOMIC DNA]</scope>
    <source>
        <strain evidence="3 4">ATCC 30894</strain>
    </source>
</reference>
<dbReference type="SUPFAM" id="SSF75217">
    <property type="entry name" value="alpha/beta knot"/>
    <property type="match status" value="1"/>
</dbReference>
<dbReference type="InterPro" id="IPR029028">
    <property type="entry name" value="Alpha/beta_knot_MTases"/>
</dbReference>
<sequence length="640" mass="72626">MPRSVAANSHFILNAKAKSIIETYHESSDEEDAGMVTRRQAKQDLMFTKSKNQKDVNQQIIDAFIEKHPEIAVANRQKLEQQSSTDGNDIEDSVHSIQKKIKKLKKKLEQIEKEEEKLENADTSLGQENEQRSKKKRILKEISLLKEKLIVKNSQLKRKKNQEFREGKEEEEKAKQLIVKTVVDVKQKPSQDEEQENSNIALNGMDISDDHHAEEEEAEQNSANGESNEEGSSTTSTNNPITSTNTITNMDASKSTIIKPATEKSSKASLESSKQQQHNSSLPKKKVLVEYVPPYTRKNYTVTIAIPGCILDSNMSDEQKTLICTSIARACTCFKVNEIIIYNEKGDLLDTSNFLPNIEPPVVTEMKEKAKYGESKKKKQKQEDYISLAIDKHVYLANMLYFLETPPYLREKLIPKLKMLKTAMSMPQDILDSSHHLNAMEMSHPYREGLVLEEGNLVYVGHSKLVKLKKAVPPGLRVTVEIYNTQQGYHEGRIVSSETPKQKKGLYWGYNVRLASCFSEIFTQSPYKEGYDMIVTHAEFGKSIDAKDYDLPSFKHLLIVLGGMHIISDAIQNDVNIVKNYNSRNLFDQIINLCPNNGLRSMRIEDVLTLGLGALRKKIDFNLPPAEVPQKDLSNFFVSK</sequence>
<comment type="similarity">
    <text evidence="1">Belongs to the class IV-like SAM-binding methyltransferase superfamily.</text>
</comment>
<dbReference type="AlphaFoldDB" id="A0A6A5ASU0"/>
<feature type="region of interest" description="Disordered" evidence="2">
    <location>
        <begin position="213"/>
        <end position="282"/>
    </location>
</feature>
<feature type="compositionally biased region" description="Low complexity" evidence="2">
    <location>
        <begin position="267"/>
        <end position="277"/>
    </location>
</feature>
<dbReference type="InterPro" id="IPR029026">
    <property type="entry name" value="tRNA_m1G_MTases_N"/>
</dbReference>
<comment type="caution">
    <text evidence="3">The sequence shown here is derived from an EMBL/GenBank/DDBJ whole genome shotgun (WGS) entry which is preliminary data.</text>
</comment>
<dbReference type="CDD" id="cd18086">
    <property type="entry name" value="HsC9orf114-like"/>
    <property type="match status" value="1"/>
</dbReference>
<dbReference type="InterPro" id="IPR003750">
    <property type="entry name" value="Put_MeTrfase-C9orf114-like"/>
</dbReference>
<dbReference type="PANTHER" id="PTHR12150:SF13">
    <property type="entry name" value="METHYLTRANSFERASE C9ORF114-RELATED"/>
    <property type="match status" value="1"/>
</dbReference>
<dbReference type="InterPro" id="IPR012340">
    <property type="entry name" value="NA-bd_OB-fold"/>
</dbReference>
<dbReference type="VEuPathDB" id="AmoebaDB:FDP41_009856"/>
<evidence type="ECO:0000313" key="4">
    <source>
        <dbReference type="Proteomes" id="UP000444721"/>
    </source>
</evidence>
<keyword evidence="4" id="KW-1185">Reference proteome</keyword>
<feature type="region of interest" description="Disordered" evidence="2">
    <location>
        <begin position="116"/>
        <end position="135"/>
    </location>
</feature>
<dbReference type="Proteomes" id="UP000444721">
    <property type="component" value="Unassembled WGS sequence"/>
</dbReference>
<dbReference type="OrthoDB" id="361029at2759"/>
<dbReference type="EMBL" id="VFQX01000074">
    <property type="protein sequence ID" value="KAF0971633.1"/>
    <property type="molecule type" value="Genomic_DNA"/>
</dbReference>
<dbReference type="VEuPathDB" id="AmoebaDB:NF0093000"/>
<accession>A0A6A5ASU0</accession>
<evidence type="ECO:0000256" key="1">
    <source>
        <dbReference type="ARBA" id="ARBA00009841"/>
    </source>
</evidence>
<dbReference type="Pfam" id="PF02598">
    <property type="entry name" value="Methyltrn_RNA_3"/>
    <property type="match status" value="1"/>
</dbReference>
<dbReference type="Gene3D" id="2.40.50.140">
    <property type="entry name" value="Nucleic acid-binding proteins"/>
    <property type="match status" value="1"/>
</dbReference>
<evidence type="ECO:0000256" key="2">
    <source>
        <dbReference type="SAM" id="MobiDB-lite"/>
    </source>
</evidence>
<dbReference type="GeneID" id="68117071"/>
<feature type="compositionally biased region" description="Low complexity" evidence="2">
    <location>
        <begin position="220"/>
        <end position="249"/>
    </location>
</feature>
<proteinExistence type="inferred from homology"/>
<name>A0A6A5ASU0_NAEFO</name>
<dbReference type="Gene3D" id="3.40.1280.10">
    <property type="match status" value="1"/>
</dbReference>
<dbReference type="VEuPathDB" id="AmoebaDB:NfTy_080700"/>